<evidence type="ECO:0000259" key="5">
    <source>
        <dbReference type="PROSITE" id="PS50827"/>
    </source>
</evidence>
<name>A0A7I8KFB2_SPIIN</name>
<feature type="region of interest" description="Disordered" evidence="4">
    <location>
        <begin position="205"/>
        <end position="227"/>
    </location>
</feature>
<dbReference type="Pfam" id="PF10537">
    <property type="entry name" value="WAC_Acf1_DNA_bd"/>
    <property type="match status" value="1"/>
</dbReference>
<dbReference type="PROSITE" id="PS51136">
    <property type="entry name" value="WAC"/>
    <property type="match status" value="1"/>
</dbReference>
<keyword evidence="2 3" id="KW-0539">Nucleus</keyword>
<dbReference type="InterPro" id="IPR028941">
    <property type="entry name" value="WHIM2_dom"/>
</dbReference>
<dbReference type="EMBL" id="LR746268">
    <property type="protein sequence ID" value="CAA7396479.1"/>
    <property type="molecule type" value="Genomic_DNA"/>
</dbReference>
<dbReference type="AlphaFoldDB" id="A0A7I8KFB2"/>
<protein>
    <submittedName>
        <fullName evidence="7">Uncharacterized protein</fullName>
    </submittedName>
</protein>
<dbReference type="GO" id="GO:0000785">
    <property type="term" value="C:chromatin"/>
    <property type="evidence" value="ECO:0007669"/>
    <property type="project" value="UniProtKB-ARBA"/>
</dbReference>
<dbReference type="SMART" id="SM00571">
    <property type="entry name" value="DDT"/>
    <property type="match status" value="1"/>
</dbReference>
<comment type="subcellular location">
    <subcellularLocation>
        <location evidence="1 3">Nucleus</location>
    </subcellularLocation>
</comment>
<dbReference type="Pfam" id="PF02791">
    <property type="entry name" value="DDT"/>
    <property type="match status" value="1"/>
</dbReference>
<evidence type="ECO:0000256" key="4">
    <source>
        <dbReference type="SAM" id="MobiDB-lite"/>
    </source>
</evidence>
<evidence type="ECO:0000256" key="3">
    <source>
        <dbReference type="PROSITE-ProRule" id="PRU00475"/>
    </source>
</evidence>
<feature type="domain" description="DDT" evidence="5">
    <location>
        <begin position="263"/>
        <end position="324"/>
    </location>
</feature>
<sequence length="586" mass="68587">MPLYKRTYFPPVKQPEGLDPDELVFQVRFTKEIFRDYQEYLNRLNFYRQRVWTCKATGKTNLTYEEALVSEHRASEKVQQIPKELAAPILQEVQYSTLKLKDLVNSVSAKLLERLFKGADLYAQKGQSVCACRILEILEDDDKIRYKVGWFGKDKEITSISVVDSEDLVRKKLPFSRSTLKSFIREATSRSGPWVIHENMAKKHVQKGQHRMHGGQKNSGKKRRKSEEELIRYPVDDLLVKPGTDDPVFTERPTPCREFCVPMDCVGDLLMVWDFCSSFCRLLRLWPFSLEDFEKAICHKDSDLVLVVESHTAILRLIIQNEGDFFEAVQQKRRKSKITQTNWIEFLCDFLEMVDIPALSGHVATIKRGHYGLLDPQVKLVIFRELVAESLITDAVREQLDEYIEQQRELGITKREELRRKREEQQPKAEESEAAVRLESVVQNGKGKLSLSEIGHIDSEMEKRFIRSNALGKDRNHNRYWFFRRDGRLFVESADFKQWGYYASKQELDALMGSLNPKGERERALKRQLEKYYTRISSALQKRSKDIAQRILLEESVLRRSTRVRAQPRDSPGMAFLRYINKWKED</sequence>
<evidence type="ECO:0000313" key="7">
    <source>
        <dbReference type="EMBL" id="CAA7396479.1"/>
    </source>
</evidence>
<accession>A0A7I8KFB2</accession>
<dbReference type="GO" id="GO:0005634">
    <property type="term" value="C:nucleus"/>
    <property type="evidence" value="ECO:0007669"/>
    <property type="project" value="UniProtKB-SubCell"/>
</dbReference>
<evidence type="ECO:0000256" key="1">
    <source>
        <dbReference type="ARBA" id="ARBA00004123"/>
    </source>
</evidence>
<evidence type="ECO:0000259" key="6">
    <source>
        <dbReference type="PROSITE" id="PS51136"/>
    </source>
</evidence>
<reference evidence="7" key="1">
    <citation type="submission" date="2020-02" db="EMBL/GenBank/DDBJ databases">
        <authorList>
            <person name="Scholz U."/>
            <person name="Mascher M."/>
            <person name="Fiebig A."/>
        </authorList>
    </citation>
    <scope>NUCLEOTIDE SEQUENCE</scope>
</reference>
<feature type="domain" description="WAC" evidence="6">
    <location>
        <begin position="22"/>
        <end position="127"/>
    </location>
</feature>
<dbReference type="InterPro" id="IPR053271">
    <property type="entry name" value="DDT_domain"/>
</dbReference>
<keyword evidence="8" id="KW-1185">Reference proteome</keyword>
<evidence type="ECO:0000313" key="8">
    <source>
        <dbReference type="Proteomes" id="UP000663760"/>
    </source>
</evidence>
<evidence type="ECO:0000256" key="2">
    <source>
        <dbReference type="ARBA" id="ARBA00023242"/>
    </source>
</evidence>
<dbReference type="OrthoDB" id="332390at2759"/>
<dbReference type="Pfam" id="PF15613">
    <property type="entry name" value="WSD"/>
    <property type="match status" value="1"/>
</dbReference>
<dbReference type="PANTHER" id="PTHR15546:SF2">
    <property type="entry name" value="DDT DOMAIN-CONTAINING PROTEIN DDB_G0282237"/>
    <property type="match status" value="1"/>
</dbReference>
<feature type="compositionally biased region" description="Basic residues" evidence="4">
    <location>
        <begin position="205"/>
        <end position="224"/>
    </location>
</feature>
<gene>
    <name evidence="7" type="ORF">SI8410_05007142</name>
</gene>
<dbReference type="PROSITE" id="PS50827">
    <property type="entry name" value="DDT"/>
    <property type="match status" value="1"/>
</dbReference>
<dbReference type="PANTHER" id="PTHR15546">
    <property type="entry name" value="BROMODOMAIN ADJACENT TO ZINC FINGER DOMAIN, 2A"/>
    <property type="match status" value="1"/>
</dbReference>
<proteinExistence type="predicted"/>
<organism evidence="7 8">
    <name type="scientific">Spirodela intermedia</name>
    <name type="common">Intermediate duckweed</name>
    <dbReference type="NCBI Taxonomy" id="51605"/>
    <lineage>
        <taxon>Eukaryota</taxon>
        <taxon>Viridiplantae</taxon>
        <taxon>Streptophyta</taxon>
        <taxon>Embryophyta</taxon>
        <taxon>Tracheophyta</taxon>
        <taxon>Spermatophyta</taxon>
        <taxon>Magnoliopsida</taxon>
        <taxon>Liliopsida</taxon>
        <taxon>Araceae</taxon>
        <taxon>Lemnoideae</taxon>
        <taxon>Spirodela</taxon>
    </lineage>
</organism>
<dbReference type="Proteomes" id="UP000663760">
    <property type="component" value="Chromosome 5"/>
</dbReference>
<dbReference type="InterPro" id="IPR018501">
    <property type="entry name" value="DDT_dom"/>
</dbReference>
<dbReference type="InterPro" id="IPR013136">
    <property type="entry name" value="WSTF_Acf1_Cbp146"/>
</dbReference>